<keyword evidence="7 8" id="KW-0998">Cell outer membrane</keyword>
<evidence type="ECO:0000313" key="12">
    <source>
        <dbReference type="EMBL" id="GAA4800678.1"/>
    </source>
</evidence>
<feature type="domain" description="TonB-dependent receptor plug" evidence="11">
    <location>
        <begin position="96"/>
        <end position="218"/>
    </location>
</feature>
<keyword evidence="3 8" id="KW-1134">Transmembrane beta strand</keyword>
<dbReference type="Pfam" id="PF00593">
    <property type="entry name" value="TonB_dep_Rec_b-barrel"/>
    <property type="match status" value="1"/>
</dbReference>
<organism evidence="12 13">
    <name type="scientific">Olivibacter ginsenosidimutans</name>
    <dbReference type="NCBI Taxonomy" id="1176537"/>
    <lineage>
        <taxon>Bacteria</taxon>
        <taxon>Pseudomonadati</taxon>
        <taxon>Bacteroidota</taxon>
        <taxon>Sphingobacteriia</taxon>
        <taxon>Sphingobacteriales</taxon>
        <taxon>Sphingobacteriaceae</taxon>
        <taxon>Olivibacter</taxon>
    </lineage>
</organism>
<comment type="similarity">
    <text evidence="8 9">Belongs to the TonB-dependent receptor family.</text>
</comment>
<dbReference type="SUPFAM" id="SSF56935">
    <property type="entry name" value="Porins"/>
    <property type="match status" value="1"/>
</dbReference>
<proteinExistence type="inferred from homology"/>
<protein>
    <submittedName>
        <fullName evidence="12">TonB-dependent receptor</fullName>
    </submittedName>
</protein>
<evidence type="ECO:0000259" key="10">
    <source>
        <dbReference type="Pfam" id="PF00593"/>
    </source>
</evidence>
<evidence type="ECO:0000256" key="8">
    <source>
        <dbReference type="PROSITE-ProRule" id="PRU01360"/>
    </source>
</evidence>
<evidence type="ECO:0000259" key="11">
    <source>
        <dbReference type="Pfam" id="PF07715"/>
    </source>
</evidence>
<comment type="subcellular location">
    <subcellularLocation>
        <location evidence="1 8">Cell outer membrane</location>
        <topology evidence="1 8">Multi-pass membrane protein</topology>
    </subcellularLocation>
</comment>
<dbReference type="InterPro" id="IPR023997">
    <property type="entry name" value="TonB-dep_OMP_SusC/RagA_CS"/>
</dbReference>
<dbReference type="Pfam" id="PF13715">
    <property type="entry name" value="CarbopepD_reg_2"/>
    <property type="match status" value="1"/>
</dbReference>
<dbReference type="InterPro" id="IPR000531">
    <property type="entry name" value="Beta-barrel_TonB"/>
</dbReference>
<dbReference type="InterPro" id="IPR036942">
    <property type="entry name" value="Beta-barrel_TonB_sf"/>
</dbReference>
<gene>
    <name evidence="12" type="ORF">GCM10023231_31830</name>
</gene>
<dbReference type="InterPro" id="IPR037066">
    <property type="entry name" value="Plug_dom_sf"/>
</dbReference>
<dbReference type="InterPro" id="IPR023996">
    <property type="entry name" value="TonB-dep_OMP_SusC/RagA"/>
</dbReference>
<dbReference type="Proteomes" id="UP001501411">
    <property type="component" value="Unassembled WGS sequence"/>
</dbReference>
<comment type="caution">
    <text evidence="12">The sequence shown here is derived from an EMBL/GenBank/DDBJ whole genome shotgun (WGS) entry which is preliminary data.</text>
</comment>
<dbReference type="NCBIfam" id="TIGR04056">
    <property type="entry name" value="OMP_RagA_SusC"/>
    <property type="match status" value="1"/>
</dbReference>
<keyword evidence="2 8" id="KW-0813">Transport</keyword>
<evidence type="ECO:0000256" key="4">
    <source>
        <dbReference type="ARBA" id="ARBA00022692"/>
    </source>
</evidence>
<evidence type="ECO:0000256" key="9">
    <source>
        <dbReference type="RuleBase" id="RU003357"/>
    </source>
</evidence>
<evidence type="ECO:0000256" key="5">
    <source>
        <dbReference type="ARBA" id="ARBA00023077"/>
    </source>
</evidence>
<dbReference type="Pfam" id="PF07715">
    <property type="entry name" value="Plug"/>
    <property type="match status" value="1"/>
</dbReference>
<dbReference type="Gene3D" id="2.40.170.20">
    <property type="entry name" value="TonB-dependent receptor, beta-barrel domain"/>
    <property type="match status" value="1"/>
</dbReference>
<dbReference type="EMBL" id="BAABIQ010000041">
    <property type="protein sequence ID" value="GAA4800678.1"/>
    <property type="molecule type" value="Genomic_DNA"/>
</dbReference>
<evidence type="ECO:0000256" key="3">
    <source>
        <dbReference type="ARBA" id="ARBA00022452"/>
    </source>
</evidence>
<evidence type="ECO:0000256" key="1">
    <source>
        <dbReference type="ARBA" id="ARBA00004571"/>
    </source>
</evidence>
<keyword evidence="6 8" id="KW-0472">Membrane</keyword>
<dbReference type="InterPro" id="IPR039426">
    <property type="entry name" value="TonB-dep_rcpt-like"/>
</dbReference>
<keyword evidence="5 9" id="KW-0798">TonB box</keyword>
<keyword evidence="12" id="KW-0675">Receptor</keyword>
<keyword evidence="4 8" id="KW-0812">Transmembrane</keyword>
<evidence type="ECO:0000256" key="6">
    <source>
        <dbReference type="ARBA" id="ARBA00023136"/>
    </source>
</evidence>
<evidence type="ECO:0000256" key="2">
    <source>
        <dbReference type="ARBA" id="ARBA00022448"/>
    </source>
</evidence>
<evidence type="ECO:0000256" key="7">
    <source>
        <dbReference type="ARBA" id="ARBA00023237"/>
    </source>
</evidence>
<keyword evidence="13" id="KW-1185">Reference proteome</keyword>
<name>A0ABP9BUF9_9SPHI</name>
<dbReference type="SUPFAM" id="SSF49464">
    <property type="entry name" value="Carboxypeptidase regulatory domain-like"/>
    <property type="match status" value="1"/>
</dbReference>
<dbReference type="Gene3D" id="2.60.40.1120">
    <property type="entry name" value="Carboxypeptidase-like, regulatory domain"/>
    <property type="match status" value="1"/>
</dbReference>
<dbReference type="NCBIfam" id="TIGR04057">
    <property type="entry name" value="SusC_RagA_signa"/>
    <property type="match status" value="1"/>
</dbReference>
<accession>A0ABP9BUF9</accession>
<dbReference type="InterPro" id="IPR012910">
    <property type="entry name" value="Plug_dom"/>
</dbReference>
<dbReference type="Gene3D" id="2.170.130.10">
    <property type="entry name" value="TonB-dependent receptor, plug domain"/>
    <property type="match status" value="1"/>
</dbReference>
<reference evidence="13" key="1">
    <citation type="journal article" date="2019" name="Int. J. Syst. Evol. Microbiol.">
        <title>The Global Catalogue of Microorganisms (GCM) 10K type strain sequencing project: providing services to taxonomists for standard genome sequencing and annotation.</title>
        <authorList>
            <consortium name="The Broad Institute Genomics Platform"/>
            <consortium name="The Broad Institute Genome Sequencing Center for Infectious Disease"/>
            <person name="Wu L."/>
            <person name="Ma J."/>
        </authorList>
    </citation>
    <scope>NUCLEOTIDE SEQUENCE [LARGE SCALE GENOMIC DNA]</scope>
    <source>
        <strain evidence="13">JCM 18200</strain>
    </source>
</reference>
<dbReference type="PROSITE" id="PS52016">
    <property type="entry name" value="TONB_DEPENDENT_REC_3"/>
    <property type="match status" value="1"/>
</dbReference>
<evidence type="ECO:0000313" key="13">
    <source>
        <dbReference type="Proteomes" id="UP001501411"/>
    </source>
</evidence>
<feature type="domain" description="TonB-dependent receptor-like beta-barrel" evidence="10">
    <location>
        <begin position="405"/>
        <end position="945"/>
    </location>
</feature>
<sequence>MVNAVLKGQVLDAQANTGLSGVSVQIKGVTNGTTTDDHGAFTLYTGQKLPFTLVVSYIGYETQELVVDGSPVTIHLKEAFNQLNDVVVVGYGTQKRSDLTGSVASLPKEALNQQVSSFERLLQGAVPGVQITQTSGQPGSPVSVRIRGGNSITAGNEPLYVVDGFPIYNNNGDASAGVASGPNINALSGLNPSDIESIDVLKDASATAIYGSRGANGVVLITTKKGKAGRNVVTYDGSYGVQRVGNKVDVLTDAKQWALLKNDARVNAGKSPYYSDEELANLSGGTDWQEAAFRTAPAQNHQLTILGGDEKTHYTVSGNYYKQEGVLLNTDFERISGRLNLDRQVSTKFKVSANFTASKTNAQIAEDNIVRSLLLMPPTVPIWDANGAYTYQSAFETPLGNPIATLTQETNQSNTSRILGNAYGEYQIADGLTAKISFGADIINNKENRYIPTTLYQGANSNATGTAAVGAKTVSSWLNENTLSYVKTFGEKHTINAVIGFTQQAYRAETVTAGSQGFSTEQLTYNDLGSGVVYTKPTSGSSEWALNSFLARVNYSLDDKYLFTVTARADGSSRFGANHRWGYFPSAAFAWNASKERFLNLPDVINNLKLRLSAGLTGNQEIGVYQSLSTLASSTYFFGGATVIGYAPNRIGNPDLGWESTAQYDAGIDIALANSRFTFTVDAYYKHTSDLLLDVPLPYTTGQSTSLQNYGKVSNKGLEFALNSQNTSGAFNWSSALTFSLNRNKVLSLGEGVESIISGVSIAQVGQPLGSFYGLKTNGIFQLSDDIANLPVYLTKNQPGDQRYVDKNGDNVITTSGDRFILGNAQPKFLGGLSNNLSYKNVDLNILFQGSYGNKIFNQNKQQLEILSGQQNASITALDRWTPENQGNVIPRAYEDPAAEASDRYVEDASYLRLKNLTIGYTFPLHLLSTTSNAKLRIYVAAQNLITWTNYTSYDPEVSKNGQSTLTQGIDYGVYPNAKLFTGGINLTL</sequence>
<dbReference type="InterPro" id="IPR008969">
    <property type="entry name" value="CarboxyPept-like_regulatory"/>
</dbReference>